<gene>
    <name evidence="2" type="ORF">BIFPSEUDO_04143</name>
</gene>
<protein>
    <submittedName>
        <fullName evidence="2">Uncharacterized protein</fullName>
    </submittedName>
</protein>
<feature type="region of interest" description="Disordered" evidence="1">
    <location>
        <begin position="23"/>
        <end position="57"/>
    </location>
</feature>
<sequence length="57" mass="6386">MWRNHSSASLEYSHQPQIFGANALTANSNCNPQPRPSPTPKSSQSPHLTHYTLIRID</sequence>
<name>C0BUQ4_BIFPS</name>
<dbReference type="KEGG" id="bpsc:BBPC_1651"/>
<proteinExistence type="predicted"/>
<dbReference type="Proteomes" id="UP000003875">
    <property type="component" value="Unassembled WGS sequence"/>
</dbReference>
<evidence type="ECO:0000256" key="1">
    <source>
        <dbReference type="SAM" id="MobiDB-lite"/>
    </source>
</evidence>
<dbReference type="AlphaFoldDB" id="C0BUQ4"/>
<reference evidence="2 3" key="1">
    <citation type="submission" date="2009-02" db="EMBL/GenBank/DDBJ databases">
        <title>Draft genome sequence of Bifidobacterium pseudocatenulatum (DSM 20438).</title>
        <authorList>
            <person name="Sudarsanam P."/>
            <person name="Ley R."/>
            <person name="Guruge J."/>
            <person name="Turnbaugh P.J."/>
            <person name="Mahowald M."/>
            <person name="Liep D."/>
            <person name="Gordon J."/>
        </authorList>
    </citation>
    <scope>NUCLEOTIDE SEQUENCE [LARGE SCALE GENOMIC DNA]</scope>
    <source>
        <strain evidence="2 3">DSM 20438</strain>
    </source>
</reference>
<accession>C0BUQ4</accession>
<evidence type="ECO:0000313" key="3">
    <source>
        <dbReference type="Proteomes" id="UP000003875"/>
    </source>
</evidence>
<dbReference type="EMBL" id="ABXX02000005">
    <property type="protein sequence ID" value="EEG70108.1"/>
    <property type="molecule type" value="Genomic_DNA"/>
</dbReference>
<comment type="caution">
    <text evidence="2">The sequence shown here is derived from an EMBL/GenBank/DDBJ whole genome shotgun (WGS) entry which is preliminary data.</text>
</comment>
<evidence type="ECO:0000313" key="2">
    <source>
        <dbReference type="EMBL" id="EEG70108.1"/>
    </source>
</evidence>
<reference evidence="2 3" key="2">
    <citation type="submission" date="2009-02" db="EMBL/GenBank/DDBJ databases">
        <authorList>
            <person name="Fulton L."/>
            <person name="Clifton S."/>
            <person name="Fulton B."/>
            <person name="Xu J."/>
            <person name="Minx P."/>
            <person name="Pepin K.H."/>
            <person name="Johnson M."/>
            <person name="Bhonagiri V."/>
            <person name="Nash W.E."/>
            <person name="Mardis E.R."/>
            <person name="Wilson R.K."/>
        </authorList>
    </citation>
    <scope>NUCLEOTIDE SEQUENCE [LARGE SCALE GENOMIC DNA]</scope>
    <source>
        <strain evidence="2 3">DSM 20438</strain>
    </source>
</reference>
<organism evidence="2 3">
    <name type="scientific">Bifidobacterium pseudocatenulatum DSM 20438 = JCM 1200 = LMG 10505</name>
    <dbReference type="NCBI Taxonomy" id="547043"/>
    <lineage>
        <taxon>Bacteria</taxon>
        <taxon>Bacillati</taxon>
        <taxon>Actinomycetota</taxon>
        <taxon>Actinomycetes</taxon>
        <taxon>Bifidobacteriales</taxon>
        <taxon>Bifidobacteriaceae</taxon>
        <taxon>Bifidobacterium</taxon>
    </lineage>
</organism>